<dbReference type="PROSITE" id="PS50801">
    <property type="entry name" value="STAS"/>
    <property type="match status" value="1"/>
</dbReference>
<dbReference type="Gene3D" id="3.30.750.24">
    <property type="entry name" value="STAS domain"/>
    <property type="match status" value="1"/>
</dbReference>
<organism evidence="4 5">
    <name type="scientific">Kitasatospora nipponensis</name>
    <dbReference type="NCBI Taxonomy" id="258049"/>
    <lineage>
        <taxon>Bacteria</taxon>
        <taxon>Bacillati</taxon>
        <taxon>Actinomycetota</taxon>
        <taxon>Actinomycetes</taxon>
        <taxon>Kitasatosporales</taxon>
        <taxon>Streptomycetaceae</taxon>
        <taxon>Kitasatospora</taxon>
    </lineage>
</organism>
<dbReference type="NCBIfam" id="TIGR00377">
    <property type="entry name" value="ant_ant_sig"/>
    <property type="match status" value="1"/>
</dbReference>
<dbReference type="SUPFAM" id="SSF52091">
    <property type="entry name" value="SpoIIaa-like"/>
    <property type="match status" value="1"/>
</dbReference>
<dbReference type="InterPro" id="IPR058548">
    <property type="entry name" value="MlaB-like_STAS"/>
</dbReference>
<sequence>MTELTTTIRSTPTGPVLEIAGDLDFHSAPGAREVLLGLTPGPGELLVVDLSALTFCDSTGISLLVAARNHALGHQAHIALAGVPSIVTRIFDVTGLTRIFATHPTAQDAAERWVTRTDG</sequence>
<evidence type="ECO:0000259" key="3">
    <source>
        <dbReference type="PROSITE" id="PS50801"/>
    </source>
</evidence>
<dbReference type="Pfam" id="PF13466">
    <property type="entry name" value="STAS_2"/>
    <property type="match status" value="1"/>
</dbReference>
<dbReference type="InterPro" id="IPR003658">
    <property type="entry name" value="Anti-sigma_ant"/>
</dbReference>
<proteinExistence type="inferred from homology"/>
<dbReference type="CDD" id="cd07043">
    <property type="entry name" value="STAS_anti-anti-sigma_factors"/>
    <property type="match status" value="1"/>
</dbReference>
<accession>A0ABN1WK75</accession>
<reference evidence="4 5" key="1">
    <citation type="journal article" date="2019" name="Int. J. Syst. Evol. Microbiol.">
        <title>The Global Catalogue of Microorganisms (GCM) 10K type strain sequencing project: providing services to taxonomists for standard genome sequencing and annotation.</title>
        <authorList>
            <consortium name="The Broad Institute Genomics Platform"/>
            <consortium name="The Broad Institute Genome Sequencing Center for Infectious Disease"/>
            <person name="Wu L."/>
            <person name="Ma J."/>
        </authorList>
    </citation>
    <scope>NUCLEOTIDE SEQUENCE [LARGE SCALE GENOMIC DNA]</scope>
    <source>
        <strain evidence="4 5">JCM 13004</strain>
    </source>
</reference>
<keyword evidence="5" id="KW-1185">Reference proteome</keyword>
<dbReference type="InterPro" id="IPR002645">
    <property type="entry name" value="STAS_dom"/>
</dbReference>
<dbReference type="EMBL" id="BAAALF010000087">
    <property type="protein sequence ID" value="GAA1249556.1"/>
    <property type="molecule type" value="Genomic_DNA"/>
</dbReference>
<evidence type="ECO:0000313" key="5">
    <source>
        <dbReference type="Proteomes" id="UP001500037"/>
    </source>
</evidence>
<dbReference type="RefSeq" id="WP_344443760.1">
    <property type="nucleotide sequence ID" value="NZ_BAAALF010000087.1"/>
</dbReference>
<dbReference type="PANTHER" id="PTHR33495:SF2">
    <property type="entry name" value="ANTI-SIGMA FACTOR ANTAGONIST TM_1081-RELATED"/>
    <property type="match status" value="1"/>
</dbReference>
<name>A0ABN1WK75_9ACTN</name>
<feature type="domain" description="STAS" evidence="3">
    <location>
        <begin position="4"/>
        <end position="113"/>
    </location>
</feature>
<evidence type="ECO:0000313" key="4">
    <source>
        <dbReference type="EMBL" id="GAA1249556.1"/>
    </source>
</evidence>
<protein>
    <recommendedName>
        <fullName evidence="2">Anti-sigma factor antagonist</fullName>
    </recommendedName>
</protein>
<dbReference type="InterPro" id="IPR036513">
    <property type="entry name" value="STAS_dom_sf"/>
</dbReference>
<comment type="similarity">
    <text evidence="1 2">Belongs to the anti-sigma-factor antagonist family.</text>
</comment>
<comment type="caution">
    <text evidence="4">The sequence shown here is derived from an EMBL/GenBank/DDBJ whole genome shotgun (WGS) entry which is preliminary data.</text>
</comment>
<evidence type="ECO:0000256" key="2">
    <source>
        <dbReference type="RuleBase" id="RU003749"/>
    </source>
</evidence>
<gene>
    <name evidence="4" type="ORF">GCM10009665_45430</name>
</gene>
<dbReference type="Proteomes" id="UP001500037">
    <property type="component" value="Unassembled WGS sequence"/>
</dbReference>
<evidence type="ECO:0000256" key="1">
    <source>
        <dbReference type="ARBA" id="ARBA00009013"/>
    </source>
</evidence>
<dbReference type="PANTHER" id="PTHR33495">
    <property type="entry name" value="ANTI-SIGMA FACTOR ANTAGONIST TM_1081-RELATED-RELATED"/>
    <property type="match status" value="1"/>
</dbReference>